<evidence type="ECO:0000313" key="3">
    <source>
        <dbReference type="Proteomes" id="UP000203157"/>
    </source>
</evidence>
<feature type="domain" description="Phage tail lysozyme" evidence="1">
    <location>
        <begin position="92"/>
        <end position="187"/>
    </location>
</feature>
<dbReference type="Proteomes" id="UP000203157">
    <property type="component" value="Segment"/>
</dbReference>
<proteinExistence type="predicted"/>
<name>A0A127KMB1_9CAUD</name>
<dbReference type="GeneID" id="29122697"/>
<gene>
    <name evidence="2" type="ORF">R1080702_195</name>
</gene>
<evidence type="ECO:0000313" key="2">
    <source>
        <dbReference type="EMBL" id="AMO43204.1"/>
    </source>
</evidence>
<dbReference type="InterPro" id="IPR041219">
    <property type="entry name" value="Phage_lysozyme2"/>
</dbReference>
<evidence type="ECO:0000259" key="1">
    <source>
        <dbReference type="Pfam" id="PF18013"/>
    </source>
</evidence>
<dbReference type="RefSeq" id="YP_009301697.1">
    <property type="nucleotide sequence ID" value="NC_031235.1"/>
</dbReference>
<dbReference type="OrthoDB" id="11873at10239"/>
<dbReference type="Gene3D" id="1.10.530.10">
    <property type="match status" value="1"/>
</dbReference>
<keyword evidence="3" id="KW-1185">Reference proteome</keyword>
<dbReference type="EMBL" id="KU594606">
    <property type="protein sequence ID" value="AMO43204.1"/>
    <property type="molecule type" value="Genomic_DNA"/>
</dbReference>
<dbReference type="Pfam" id="PF18013">
    <property type="entry name" value="Phage_lysozyme2"/>
    <property type="match status" value="1"/>
</dbReference>
<protein>
    <recommendedName>
        <fullName evidence="1">Phage tail lysozyme domain-containing protein</fullName>
    </recommendedName>
</protein>
<reference evidence="2 3" key="1">
    <citation type="submission" date="2016-01" db="EMBL/GenBank/DDBJ databases">
        <title>The genomic content and context of auxiliary metabolic genes in marine cyanophages.</title>
        <authorList>
            <person name="Marston M.F."/>
            <person name="Martiny J.B.H."/>
            <person name="Crummett L.T."/>
        </authorList>
    </citation>
    <scope>NUCLEOTIDE SEQUENCE [LARGE SCALE GENOMIC DNA]</scope>
    <source>
        <strain evidence="2">RW_108_0702</strain>
    </source>
</reference>
<accession>A0A127KMB1</accession>
<organism evidence="2 3">
    <name type="scientific">Cyanophage S-RIM32</name>
    <dbReference type="NCBI Taxonomy" id="1278479"/>
    <lineage>
        <taxon>Viruses</taxon>
        <taxon>Duplodnaviria</taxon>
        <taxon>Heunggongvirae</taxon>
        <taxon>Uroviricota</taxon>
        <taxon>Caudoviricetes</taxon>
        <taxon>Pantevenvirales</taxon>
        <taxon>Kyanoviridae</taxon>
        <taxon>Bristolvirus</taxon>
        <taxon>Bristolvirus rhodeisland</taxon>
    </lineage>
</organism>
<sequence>MTADSLAGILYRSCRPLESFLHRWRMSSSTKLMLNKILPLAAATTIPLAACAYPSISEIKTPPAVDVSVNVEKAVPIQVVEKSWKCPGCNTNEKYVLEQLQKKTKISDRNALATIMGNIKSESNFIPNICEGGARVPYDRCLRGGYGLIQWTSTNRYLGLGRFAKKYGYDPSSLEGQTAYMINEYTFQKYLPEFEGNGQTVHQYMVGAYYWLGWGIKGYREQYAYQYTKKLVWA</sequence>
<dbReference type="KEGG" id="vg:29122697"/>